<evidence type="ECO:0000313" key="3">
    <source>
        <dbReference type="Proteomes" id="UP000799429"/>
    </source>
</evidence>
<sequence>MLMILLPAQDSCHRLHDAKDGHRFLGKTIKERRNMMKKVDAQQRLNDARNDLHSHQASQEQINRERGAREAHYARNTPDVHSQGLIPHNGLLVDPTPFPRRVMLGLLQSQLTSQRAGKLPRYGYSCGHIGMQMRLDRVEEEDPAGQIPKPFENTPWWSGVEYFYF</sequence>
<accession>A0A9P4S110</accession>
<feature type="coiled-coil region" evidence="1">
    <location>
        <begin position="38"/>
        <end position="65"/>
    </location>
</feature>
<proteinExistence type="predicted"/>
<evidence type="ECO:0000313" key="2">
    <source>
        <dbReference type="EMBL" id="KAF2834392.1"/>
    </source>
</evidence>
<name>A0A9P4S110_9PEZI</name>
<gene>
    <name evidence="2" type="ORF">M501DRAFT_1020855</name>
</gene>
<reference evidence="2" key="1">
    <citation type="journal article" date="2020" name="Stud. Mycol.">
        <title>101 Dothideomycetes genomes: a test case for predicting lifestyles and emergence of pathogens.</title>
        <authorList>
            <person name="Haridas S."/>
            <person name="Albert R."/>
            <person name="Binder M."/>
            <person name="Bloem J."/>
            <person name="Labutti K."/>
            <person name="Salamov A."/>
            <person name="Andreopoulos B."/>
            <person name="Baker S."/>
            <person name="Barry K."/>
            <person name="Bills G."/>
            <person name="Bluhm B."/>
            <person name="Cannon C."/>
            <person name="Castanera R."/>
            <person name="Culley D."/>
            <person name="Daum C."/>
            <person name="Ezra D."/>
            <person name="Gonzalez J."/>
            <person name="Henrissat B."/>
            <person name="Kuo A."/>
            <person name="Liang C."/>
            <person name="Lipzen A."/>
            <person name="Lutzoni F."/>
            <person name="Magnuson J."/>
            <person name="Mondo S."/>
            <person name="Nolan M."/>
            <person name="Ohm R."/>
            <person name="Pangilinan J."/>
            <person name="Park H.-J."/>
            <person name="Ramirez L."/>
            <person name="Alfaro M."/>
            <person name="Sun H."/>
            <person name="Tritt A."/>
            <person name="Yoshinaga Y."/>
            <person name="Zwiers L.-H."/>
            <person name="Turgeon B."/>
            <person name="Goodwin S."/>
            <person name="Spatafora J."/>
            <person name="Crous P."/>
            <person name="Grigoriev I."/>
        </authorList>
    </citation>
    <scope>NUCLEOTIDE SEQUENCE</scope>
    <source>
        <strain evidence="2">CBS 101060</strain>
    </source>
</reference>
<keyword evidence="3" id="KW-1185">Reference proteome</keyword>
<protein>
    <submittedName>
        <fullName evidence="2">Uncharacterized protein</fullName>
    </submittedName>
</protein>
<organism evidence="2 3">
    <name type="scientific">Patellaria atrata CBS 101060</name>
    <dbReference type="NCBI Taxonomy" id="1346257"/>
    <lineage>
        <taxon>Eukaryota</taxon>
        <taxon>Fungi</taxon>
        <taxon>Dikarya</taxon>
        <taxon>Ascomycota</taxon>
        <taxon>Pezizomycotina</taxon>
        <taxon>Dothideomycetes</taxon>
        <taxon>Dothideomycetes incertae sedis</taxon>
        <taxon>Patellariales</taxon>
        <taxon>Patellariaceae</taxon>
        <taxon>Patellaria</taxon>
    </lineage>
</organism>
<keyword evidence="1" id="KW-0175">Coiled coil</keyword>
<comment type="caution">
    <text evidence="2">The sequence shown here is derived from an EMBL/GenBank/DDBJ whole genome shotgun (WGS) entry which is preliminary data.</text>
</comment>
<evidence type="ECO:0000256" key="1">
    <source>
        <dbReference type="SAM" id="Coils"/>
    </source>
</evidence>
<dbReference type="EMBL" id="MU006120">
    <property type="protein sequence ID" value="KAF2834392.1"/>
    <property type="molecule type" value="Genomic_DNA"/>
</dbReference>
<dbReference type="AlphaFoldDB" id="A0A9P4S110"/>
<dbReference type="Proteomes" id="UP000799429">
    <property type="component" value="Unassembled WGS sequence"/>
</dbReference>